<dbReference type="InterPro" id="IPR013320">
    <property type="entry name" value="ConA-like_dom_sf"/>
</dbReference>
<dbReference type="PRINTS" id="PR01407">
    <property type="entry name" value="BUTYPHLNCDUF"/>
</dbReference>
<dbReference type="SMART" id="SM00589">
    <property type="entry name" value="PRY"/>
    <property type="match status" value="1"/>
</dbReference>
<keyword evidence="1" id="KW-0479">Metal-binding</keyword>
<organism evidence="5 6">
    <name type="scientific">Oncorhynchus tshawytscha</name>
    <name type="common">Chinook salmon</name>
    <name type="synonym">Salmo tshawytscha</name>
    <dbReference type="NCBI Taxonomy" id="74940"/>
    <lineage>
        <taxon>Eukaryota</taxon>
        <taxon>Metazoa</taxon>
        <taxon>Chordata</taxon>
        <taxon>Craniata</taxon>
        <taxon>Vertebrata</taxon>
        <taxon>Euteleostomi</taxon>
        <taxon>Actinopterygii</taxon>
        <taxon>Neopterygii</taxon>
        <taxon>Teleostei</taxon>
        <taxon>Protacanthopterygii</taxon>
        <taxon>Salmoniformes</taxon>
        <taxon>Salmonidae</taxon>
        <taxon>Salmoninae</taxon>
        <taxon>Oncorhynchus</taxon>
    </lineage>
</organism>
<evidence type="ECO:0000256" key="1">
    <source>
        <dbReference type="ARBA" id="ARBA00022723"/>
    </source>
</evidence>
<dbReference type="InterPro" id="IPR001870">
    <property type="entry name" value="B30.2/SPRY"/>
</dbReference>
<dbReference type="InterPro" id="IPR006574">
    <property type="entry name" value="PRY"/>
</dbReference>
<reference evidence="5" key="2">
    <citation type="submission" date="2025-09" db="UniProtKB">
        <authorList>
            <consortium name="Ensembl"/>
        </authorList>
    </citation>
    <scope>IDENTIFICATION</scope>
</reference>
<keyword evidence="6" id="KW-1185">Reference proteome</keyword>
<evidence type="ECO:0000259" key="4">
    <source>
        <dbReference type="PROSITE" id="PS50188"/>
    </source>
</evidence>
<protein>
    <recommendedName>
        <fullName evidence="4">B30.2/SPRY domain-containing protein</fullName>
    </recommendedName>
</protein>
<evidence type="ECO:0000256" key="2">
    <source>
        <dbReference type="ARBA" id="ARBA00022771"/>
    </source>
</evidence>
<dbReference type="Proteomes" id="UP000694402">
    <property type="component" value="Unassembled WGS sequence"/>
</dbReference>
<dbReference type="PANTHER" id="PTHR25465:SF14">
    <property type="entry name" value="E3 UBIQUITIN-PROTEIN LIGASE TRIM65"/>
    <property type="match status" value="1"/>
</dbReference>
<keyword evidence="2" id="KW-0863">Zinc-finger</keyword>
<keyword evidence="3" id="KW-0862">Zinc</keyword>
<dbReference type="InterPro" id="IPR043136">
    <property type="entry name" value="B30.2/SPRY_sf"/>
</dbReference>
<name>A0A8C8F4D1_ONCTS</name>
<dbReference type="PANTHER" id="PTHR25465">
    <property type="entry name" value="B-BOX DOMAIN CONTAINING"/>
    <property type="match status" value="1"/>
</dbReference>
<evidence type="ECO:0000313" key="6">
    <source>
        <dbReference type="Proteomes" id="UP000694402"/>
    </source>
</evidence>
<dbReference type="Pfam" id="PF13765">
    <property type="entry name" value="PRY"/>
    <property type="match status" value="1"/>
</dbReference>
<dbReference type="InterPro" id="IPR003879">
    <property type="entry name" value="Butyrophylin_SPRY"/>
</dbReference>
<dbReference type="Ensembl" id="ENSOTST00005031110.2">
    <property type="protein sequence ID" value="ENSOTSP00005028777.2"/>
    <property type="gene ID" value="ENSOTSG00005013524.2"/>
</dbReference>
<dbReference type="AlphaFoldDB" id="A0A8C8F4D1"/>
<proteinExistence type="predicted"/>
<dbReference type="Pfam" id="PF00622">
    <property type="entry name" value="SPRY"/>
    <property type="match status" value="1"/>
</dbReference>
<evidence type="ECO:0000256" key="3">
    <source>
        <dbReference type="ARBA" id="ARBA00022833"/>
    </source>
</evidence>
<dbReference type="Gene3D" id="2.60.120.920">
    <property type="match status" value="1"/>
</dbReference>
<sequence length="238" mass="27666">MAHSLPDLLDDLEQDQKSCSNDQVLEREREMKRSLNQNEELWFKPELLKKYATEVTLDPNTANKCFSLIEENRKLTWVDEEQTYPDNPQRFEEMPQVLCRAPLTKWHYWEADLIGNCDMGVAYKCISRWGKATDCKLGANDRSWCMFFEEKNRYLARHNNKENHILYPTTRPDPQRVGVYLDWPDGTLSFYSVSSDTMTHLYTFQATFTEPLYPAFGVMDSSVSLVVTSSPVPAENPA</sequence>
<reference evidence="5" key="1">
    <citation type="submission" date="2025-08" db="UniProtKB">
        <authorList>
            <consortium name="Ensembl"/>
        </authorList>
    </citation>
    <scope>IDENTIFICATION</scope>
</reference>
<dbReference type="GO" id="GO:0008270">
    <property type="term" value="F:zinc ion binding"/>
    <property type="evidence" value="ECO:0007669"/>
    <property type="project" value="UniProtKB-KW"/>
</dbReference>
<dbReference type="SMART" id="SM00449">
    <property type="entry name" value="SPRY"/>
    <property type="match status" value="1"/>
</dbReference>
<dbReference type="SUPFAM" id="SSF49899">
    <property type="entry name" value="Concanavalin A-like lectins/glucanases"/>
    <property type="match status" value="1"/>
</dbReference>
<dbReference type="CDD" id="cd16040">
    <property type="entry name" value="SPRY_PRY_SNTX"/>
    <property type="match status" value="1"/>
</dbReference>
<dbReference type="InterPro" id="IPR003877">
    <property type="entry name" value="SPRY_dom"/>
</dbReference>
<accession>A0A8C8F4D1</accession>
<dbReference type="PROSITE" id="PS50188">
    <property type="entry name" value="B302_SPRY"/>
    <property type="match status" value="1"/>
</dbReference>
<dbReference type="GeneTree" id="ENSGT00940000154395"/>
<feature type="domain" description="B30.2/SPRY" evidence="4">
    <location>
        <begin position="35"/>
        <end position="234"/>
    </location>
</feature>
<dbReference type="GO" id="GO:0005737">
    <property type="term" value="C:cytoplasm"/>
    <property type="evidence" value="ECO:0007669"/>
    <property type="project" value="UniProtKB-ARBA"/>
</dbReference>
<dbReference type="InterPro" id="IPR051051">
    <property type="entry name" value="E3_ubiq-ligase_TRIM/RNF"/>
</dbReference>
<evidence type="ECO:0000313" key="5">
    <source>
        <dbReference type="Ensembl" id="ENSOTSP00005028777.2"/>
    </source>
</evidence>